<keyword evidence="1" id="KW-0472">Membrane</keyword>
<dbReference type="Proteomes" id="UP000831532">
    <property type="component" value="Chromosome"/>
</dbReference>
<feature type="transmembrane region" description="Helical" evidence="1">
    <location>
        <begin position="170"/>
        <end position="190"/>
    </location>
</feature>
<dbReference type="RefSeq" id="WP_243488989.1">
    <property type="nucleotide sequence ID" value="NZ_CP063361.1"/>
</dbReference>
<evidence type="ECO:0000313" key="3">
    <source>
        <dbReference type="Proteomes" id="UP000831532"/>
    </source>
</evidence>
<protein>
    <recommendedName>
        <fullName evidence="4">ABC transporter permease</fullName>
    </recommendedName>
</protein>
<evidence type="ECO:0000256" key="1">
    <source>
        <dbReference type="SAM" id="Phobius"/>
    </source>
</evidence>
<sequence>MMKQTPALSMACVPRAARAALQWRLLLLWALWMLVPTLILALPAWQLLSANLDYSVHAQALARALDMSAIGDLLDVQARQQGTFIQAGALAATVTLLISPLLSGMVATAARSAQAPGFAALLRGGAGYYWPMLRMLAIGALPLGAAFMAGNAAIGAASAYFTTVTAAADAALPMALAQVLTVLLMGLVAASLDAGRAFLAADPGKRSAWSAWLSGCALLARHPLAALGSYIVISIIGLALAALLSLARAHTAGFNALGFTGALLLTQAAVVIIGWMRSARLFALIELARANGLIKPASAPILNG</sequence>
<feature type="transmembrane region" description="Helical" evidence="1">
    <location>
        <begin position="224"/>
        <end position="246"/>
    </location>
</feature>
<keyword evidence="1" id="KW-1133">Transmembrane helix</keyword>
<dbReference type="EMBL" id="CP063361">
    <property type="protein sequence ID" value="UOD27775.1"/>
    <property type="molecule type" value="Genomic_DNA"/>
</dbReference>
<keyword evidence="3" id="KW-1185">Reference proteome</keyword>
<proteinExistence type="predicted"/>
<evidence type="ECO:0008006" key="4">
    <source>
        <dbReference type="Google" id="ProtNLM"/>
    </source>
</evidence>
<organism evidence="2 3">
    <name type="scientific">Massilia violaceinigra</name>
    <dbReference type="NCBI Taxonomy" id="2045208"/>
    <lineage>
        <taxon>Bacteria</taxon>
        <taxon>Pseudomonadati</taxon>
        <taxon>Pseudomonadota</taxon>
        <taxon>Betaproteobacteria</taxon>
        <taxon>Burkholderiales</taxon>
        <taxon>Oxalobacteraceae</taxon>
        <taxon>Telluria group</taxon>
        <taxon>Massilia</taxon>
    </lineage>
</organism>
<feature type="transmembrane region" description="Helical" evidence="1">
    <location>
        <begin position="252"/>
        <end position="275"/>
    </location>
</feature>
<reference evidence="2 3" key="1">
    <citation type="submission" date="2020-10" db="EMBL/GenBank/DDBJ databases">
        <title>Genome analysis of Massilia species.</title>
        <authorList>
            <person name="Jung D.-H."/>
        </authorList>
    </citation>
    <scope>NUCLEOTIDE SEQUENCE [LARGE SCALE GENOMIC DNA]</scope>
    <source>
        <strain evidence="3">sipir</strain>
    </source>
</reference>
<gene>
    <name evidence="2" type="ORF">INH39_20015</name>
</gene>
<keyword evidence="1" id="KW-0812">Transmembrane</keyword>
<feature type="transmembrane region" description="Helical" evidence="1">
    <location>
        <begin position="128"/>
        <end position="150"/>
    </location>
</feature>
<accession>A0ABY3ZZ76</accession>
<name>A0ABY3ZZ76_9BURK</name>
<evidence type="ECO:0000313" key="2">
    <source>
        <dbReference type="EMBL" id="UOD27775.1"/>
    </source>
</evidence>